<dbReference type="EMBL" id="CP016908">
    <property type="protein sequence ID" value="APS00153.1"/>
    <property type="molecule type" value="Genomic_DNA"/>
</dbReference>
<organism evidence="3 4">
    <name type="scientific">Pajaroellobacter abortibovis</name>
    <dbReference type="NCBI Taxonomy" id="1882918"/>
    <lineage>
        <taxon>Bacteria</taxon>
        <taxon>Pseudomonadati</taxon>
        <taxon>Myxococcota</taxon>
        <taxon>Polyangia</taxon>
        <taxon>Polyangiales</taxon>
        <taxon>Polyangiaceae</taxon>
    </lineage>
</organism>
<reference evidence="3 4" key="1">
    <citation type="submission" date="2016-08" db="EMBL/GenBank/DDBJ databases">
        <title>Identification and validation of antigenic proteins from Pajaroellobacter abortibovis using de-novo genome sequence assembly and reverse vaccinology.</title>
        <authorList>
            <person name="Welly B.T."/>
            <person name="Miller M.R."/>
            <person name="Stott J.L."/>
            <person name="Blanchard M.T."/>
            <person name="Islas-Trejo A.D."/>
            <person name="O'Rourke S.M."/>
            <person name="Young A.E."/>
            <person name="Medrano J.F."/>
            <person name="Van Eenennaam A.L."/>
        </authorList>
    </citation>
    <scope>NUCLEOTIDE SEQUENCE [LARGE SCALE GENOMIC DNA]</scope>
    <source>
        <strain evidence="3 4">BTF92-0548A/99-0131</strain>
    </source>
</reference>
<evidence type="ECO:0000259" key="2">
    <source>
        <dbReference type="PROSITE" id="PS50198"/>
    </source>
</evidence>
<dbReference type="STRING" id="1882918.BCY86_05260"/>
<keyword evidence="1" id="KW-0697">Rotamase</keyword>
<dbReference type="Gene3D" id="3.10.50.40">
    <property type="match status" value="1"/>
</dbReference>
<name>A0A1L6MX67_9BACT</name>
<sequence length="184" mass="20254">MDRFFYLYVLVPVGILALLLTCQEWTVSPVVSHAPCKDCKGGHFKGDPFSQEENEQPLEIVESEENMLEENLQPSLEQDGRDKAASTIRIGFILITHIGAQNAPPHTRSLKDAQKLANQLALLAKSDFAAAVAQGDTESQQDTGPISRGVLEPTVEQNVLRLSVGEVSQPIATSRGYWIVKRLE</sequence>
<dbReference type="RefSeq" id="WP_075276818.1">
    <property type="nucleotide sequence ID" value="NZ_CP016908.1"/>
</dbReference>
<gene>
    <name evidence="3" type="ORF">BCY86_05260</name>
</gene>
<dbReference type="InterPro" id="IPR046357">
    <property type="entry name" value="PPIase_dom_sf"/>
</dbReference>
<protein>
    <recommendedName>
        <fullName evidence="2">PpiC domain-containing protein</fullName>
    </recommendedName>
</protein>
<dbReference type="Pfam" id="PF00639">
    <property type="entry name" value="Rotamase"/>
    <property type="match status" value="1"/>
</dbReference>
<dbReference type="PROSITE" id="PS50198">
    <property type="entry name" value="PPIC_PPIASE_2"/>
    <property type="match status" value="1"/>
</dbReference>
<keyword evidence="1" id="KW-0413">Isomerase</keyword>
<dbReference type="GO" id="GO:0003755">
    <property type="term" value="F:peptidyl-prolyl cis-trans isomerase activity"/>
    <property type="evidence" value="ECO:0007669"/>
    <property type="project" value="UniProtKB-KW"/>
</dbReference>
<dbReference type="OrthoDB" id="5520814at2"/>
<evidence type="ECO:0000256" key="1">
    <source>
        <dbReference type="PROSITE-ProRule" id="PRU00278"/>
    </source>
</evidence>
<proteinExistence type="predicted"/>
<evidence type="ECO:0000313" key="4">
    <source>
        <dbReference type="Proteomes" id="UP000185544"/>
    </source>
</evidence>
<feature type="domain" description="PpiC" evidence="2">
    <location>
        <begin position="85"/>
        <end position="184"/>
    </location>
</feature>
<accession>A0A1L6MX67</accession>
<dbReference type="Proteomes" id="UP000185544">
    <property type="component" value="Chromosome"/>
</dbReference>
<dbReference type="AlphaFoldDB" id="A0A1L6MX67"/>
<evidence type="ECO:0000313" key="3">
    <source>
        <dbReference type="EMBL" id="APS00153.1"/>
    </source>
</evidence>
<dbReference type="InterPro" id="IPR000297">
    <property type="entry name" value="PPIase_PpiC"/>
</dbReference>
<dbReference type="SUPFAM" id="SSF54534">
    <property type="entry name" value="FKBP-like"/>
    <property type="match status" value="1"/>
</dbReference>
<dbReference type="KEGG" id="pabo:BCY86_05260"/>
<keyword evidence="4" id="KW-1185">Reference proteome</keyword>